<evidence type="ECO:0000259" key="9">
    <source>
        <dbReference type="Pfam" id="PF08547"/>
    </source>
</evidence>
<reference evidence="10" key="2">
    <citation type="submission" date="2025-09" db="UniProtKB">
        <authorList>
            <consortium name="Ensembl"/>
        </authorList>
    </citation>
    <scope>IDENTIFICATION</scope>
</reference>
<protein>
    <recommendedName>
        <fullName evidence="3">Complex I intermediate-associated protein 30, mitochondrial</fullName>
    </recommendedName>
    <alternativeName>
        <fullName evidence="7">NADH dehydrogenase [ubiquinone] 1 alpha subcomplex assembly factor 1</fullName>
    </alternativeName>
</protein>
<reference evidence="10" key="1">
    <citation type="submission" date="2025-08" db="UniProtKB">
        <authorList>
            <consortium name="Ensembl"/>
        </authorList>
    </citation>
    <scope>IDENTIFICATION</scope>
</reference>
<evidence type="ECO:0000256" key="7">
    <source>
        <dbReference type="ARBA" id="ARBA00031882"/>
    </source>
</evidence>
<evidence type="ECO:0000256" key="4">
    <source>
        <dbReference type="ARBA" id="ARBA00023128"/>
    </source>
</evidence>
<comment type="subunit">
    <text evidence="8">Part of the mitochondrial complex I assembly/MCIA complex that comprises at least the core subunits TMEM126B, NDUFAF1, ECSIT and ACAD9 and complement subunits such as COA1 and TMEM186. Interacts with ECSIT. Interacts with ACAD9. At early stages of complex I assembly, it is found in intermediate subcomplexes that contain different subunits including NDUFB6, NDUFA6, NDUFA9, NDUFS3, NDUFS7, ND1, ND2 and ND3. Interacts with TMEM70 and TMEM242.</text>
</comment>
<organism evidence="10 11">
    <name type="scientific">Labrus bergylta</name>
    <name type="common">ballan wrasse</name>
    <dbReference type="NCBI Taxonomy" id="56723"/>
    <lineage>
        <taxon>Eukaryota</taxon>
        <taxon>Metazoa</taxon>
        <taxon>Chordata</taxon>
        <taxon>Craniata</taxon>
        <taxon>Vertebrata</taxon>
        <taxon>Euteleostomi</taxon>
        <taxon>Actinopterygii</taxon>
        <taxon>Neopterygii</taxon>
        <taxon>Teleostei</taxon>
        <taxon>Neoteleostei</taxon>
        <taxon>Acanthomorphata</taxon>
        <taxon>Eupercaria</taxon>
        <taxon>Labriformes</taxon>
        <taxon>Labridae</taxon>
        <taxon>Labrus</taxon>
    </lineage>
</organism>
<dbReference type="GO" id="GO:0005739">
    <property type="term" value="C:mitochondrion"/>
    <property type="evidence" value="ECO:0007669"/>
    <property type="project" value="UniProtKB-SubCell"/>
</dbReference>
<dbReference type="GO" id="GO:0006120">
    <property type="term" value="P:mitochondrial electron transport, NADH to ubiquinone"/>
    <property type="evidence" value="ECO:0007669"/>
    <property type="project" value="TreeGrafter"/>
</dbReference>
<keyword evidence="5" id="KW-0143">Chaperone</keyword>
<dbReference type="Proteomes" id="UP000261660">
    <property type="component" value="Unplaced"/>
</dbReference>
<dbReference type="GeneTree" id="ENSGT00390000007200"/>
<dbReference type="GO" id="GO:0051082">
    <property type="term" value="F:unfolded protein binding"/>
    <property type="evidence" value="ECO:0007669"/>
    <property type="project" value="TreeGrafter"/>
</dbReference>
<dbReference type="InParanoid" id="A0A3Q3EG18"/>
<dbReference type="GO" id="GO:0032981">
    <property type="term" value="P:mitochondrial respiratory chain complex I assembly"/>
    <property type="evidence" value="ECO:0007669"/>
    <property type="project" value="TreeGrafter"/>
</dbReference>
<dbReference type="AlphaFoldDB" id="A0A3Q3EG18"/>
<evidence type="ECO:0000256" key="1">
    <source>
        <dbReference type="ARBA" id="ARBA00004173"/>
    </source>
</evidence>
<dbReference type="PANTHER" id="PTHR13194">
    <property type="entry name" value="COMPLEX I INTERMEDIATE-ASSOCIATED PROTEIN 30"/>
    <property type="match status" value="1"/>
</dbReference>
<keyword evidence="4" id="KW-0496">Mitochondrion</keyword>
<comment type="similarity">
    <text evidence="2">Belongs to the CIA30 family.</text>
</comment>
<dbReference type="InterPro" id="IPR039131">
    <property type="entry name" value="NDUFAF1"/>
</dbReference>
<evidence type="ECO:0000313" key="11">
    <source>
        <dbReference type="Proteomes" id="UP000261660"/>
    </source>
</evidence>
<dbReference type="SUPFAM" id="SSF49785">
    <property type="entry name" value="Galactose-binding domain-like"/>
    <property type="match status" value="1"/>
</dbReference>
<sequence length="243" mass="28227">VLFPSSHRPVPVLTPSCSSSCSRPNTVLFSSRSRQTHPGAHVEQNRLVWEFRVRRAWRRVVSSDKEIGGHSEAYLKLGKNNKHLFLYGTLSSTPPRDERDTLQWLLQHASFDRKKHHDWTSFNTLHLRVRGDGPWMINLATETYFSHQKDDDVKVSTESIPFSKFFLTHRGRLQDDQHHAWLDKVNTVGFTLGDKADGPSSWNRLHRRVQRFRSPPRSSPTRCTRRIQKFERTPSVLRPGLVS</sequence>
<comment type="function">
    <text evidence="6">As part of the MCIA complex, involved in the assembly of the mitochondrial complex I.</text>
</comment>
<evidence type="ECO:0000256" key="8">
    <source>
        <dbReference type="ARBA" id="ARBA00047124"/>
    </source>
</evidence>
<evidence type="ECO:0000256" key="2">
    <source>
        <dbReference type="ARBA" id="ARBA00007884"/>
    </source>
</evidence>
<evidence type="ECO:0000256" key="6">
    <source>
        <dbReference type="ARBA" id="ARBA00029396"/>
    </source>
</evidence>
<proteinExistence type="inferred from homology"/>
<dbReference type="Pfam" id="PF08547">
    <property type="entry name" value="CIA30"/>
    <property type="match status" value="1"/>
</dbReference>
<evidence type="ECO:0000256" key="3">
    <source>
        <dbReference type="ARBA" id="ARBA00020004"/>
    </source>
</evidence>
<dbReference type="InterPro" id="IPR008979">
    <property type="entry name" value="Galactose-bd-like_sf"/>
</dbReference>
<dbReference type="PANTHER" id="PTHR13194:SF18">
    <property type="entry name" value="COMPLEX I INTERMEDIATE-ASSOCIATED PROTEIN 30, MITOCHONDRIAL"/>
    <property type="match status" value="1"/>
</dbReference>
<dbReference type="InterPro" id="IPR013857">
    <property type="entry name" value="NADH-UbQ_OxRdtase-assoc_prot30"/>
</dbReference>
<dbReference type="STRING" id="56723.ENSLBEP00000006134"/>
<evidence type="ECO:0000256" key="5">
    <source>
        <dbReference type="ARBA" id="ARBA00023186"/>
    </source>
</evidence>
<dbReference type="Ensembl" id="ENSLBET00000006435.1">
    <property type="protein sequence ID" value="ENSLBEP00000006134.1"/>
    <property type="gene ID" value="ENSLBEG00000004706.1"/>
</dbReference>
<feature type="domain" description="NADH:ubiquinone oxidoreductase intermediate-associated protein 30" evidence="9">
    <location>
        <begin position="60"/>
        <end position="199"/>
    </location>
</feature>
<evidence type="ECO:0000313" key="10">
    <source>
        <dbReference type="Ensembl" id="ENSLBEP00000006134.1"/>
    </source>
</evidence>
<accession>A0A3Q3EG18</accession>
<comment type="subcellular location">
    <subcellularLocation>
        <location evidence="1">Mitochondrion</location>
    </subcellularLocation>
</comment>
<keyword evidence="11" id="KW-1185">Reference proteome</keyword>
<name>A0A3Q3EG18_9LABR</name>